<dbReference type="CDD" id="cd02196">
    <property type="entry name" value="PurM"/>
    <property type="match status" value="1"/>
</dbReference>
<evidence type="ECO:0000256" key="2">
    <source>
        <dbReference type="ARBA" id="ARBA00004686"/>
    </source>
</evidence>
<reference evidence="19" key="1">
    <citation type="submission" date="2016-10" db="EMBL/GenBank/DDBJ databases">
        <authorList>
            <person name="Varghese N."/>
            <person name="Submissions S."/>
        </authorList>
    </citation>
    <scope>NUCLEOTIDE SEQUENCE [LARGE SCALE GENOMIC DNA]</scope>
    <source>
        <strain evidence="19">DSM 8415</strain>
    </source>
</reference>
<comment type="similarity">
    <text evidence="3 15">Belongs to the AIR synthase family.</text>
</comment>
<dbReference type="PANTHER" id="PTHR10520:SF12">
    <property type="entry name" value="TRIFUNCTIONAL PURINE BIOSYNTHETIC PROTEIN ADENOSINE-3"/>
    <property type="match status" value="1"/>
</dbReference>
<dbReference type="GO" id="GO:0004637">
    <property type="term" value="F:phosphoribosylamine-glycine ligase activity"/>
    <property type="evidence" value="ECO:0007669"/>
    <property type="project" value="TreeGrafter"/>
</dbReference>
<dbReference type="HAMAP" id="MF_00741">
    <property type="entry name" value="AIRS"/>
    <property type="match status" value="1"/>
</dbReference>
<proteinExistence type="inferred from homology"/>
<keyword evidence="9 15" id="KW-0658">Purine biosynthesis</keyword>
<dbReference type="FunFam" id="3.30.1330.10:FF:000001">
    <property type="entry name" value="Phosphoribosylformylglycinamidine cyclo-ligase"/>
    <property type="match status" value="1"/>
</dbReference>
<feature type="domain" description="PurM-like C-terminal" evidence="17">
    <location>
        <begin position="170"/>
        <end position="329"/>
    </location>
</feature>
<dbReference type="Gene3D" id="3.30.1330.10">
    <property type="entry name" value="PurM-like, N-terminal domain"/>
    <property type="match status" value="1"/>
</dbReference>
<dbReference type="InterPro" id="IPR036676">
    <property type="entry name" value="PurM-like_C_sf"/>
</dbReference>
<feature type="domain" description="PurM-like N-terminal" evidence="16">
    <location>
        <begin position="52"/>
        <end position="158"/>
    </location>
</feature>
<keyword evidence="10 15" id="KW-0067">ATP-binding</keyword>
<evidence type="ECO:0000256" key="12">
    <source>
        <dbReference type="ARBA" id="ARBA00032931"/>
    </source>
</evidence>
<evidence type="ECO:0000256" key="14">
    <source>
        <dbReference type="ARBA" id="ARBA00049057"/>
    </source>
</evidence>
<comment type="subcellular location">
    <subcellularLocation>
        <location evidence="1 15">Cytoplasm</location>
    </subcellularLocation>
</comment>
<dbReference type="SUPFAM" id="SSF55326">
    <property type="entry name" value="PurM N-terminal domain-like"/>
    <property type="match status" value="1"/>
</dbReference>
<keyword evidence="19" id="KW-1185">Reference proteome</keyword>
<protein>
    <recommendedName>
        <fullName evidence="5 15">Phosphoribosylformylglycinamidine cyclo-ligase</fullName>
        <ecNumber evidence="4 15">6.3.3.1</ecNumber>
    </recommendedName>
    <alternativeName>
        <fullName evidence="12 15">AIR synthase</fullName>
    </alternativeName>
    <alternativeName>
        <fullName evidence="13 15">AIRS</fullName>
    </alternativeName>
    <alternativeName>
        <fullName evidence="11 15">Phosphoribosyl-aminoimidazole synthetase</fullName>
    </alternativeName>
</protein>
<evidence type="ECO:0000256" key="5">
    <source>
        <dbReference type="ARBA" id="ARBA00020367"/>
    </source>
</evidence>
<organism evidence="18 19">
    <name type="scientific">Desulfurella multipotens</name>
    <dbReference type="NCBI Taxonomy" id="79269"/>
    <lineage>
        <taxon>Bacteria</taxon>
        <taxon>Pseudomonadati</taxon>
        <taxon>Campylobacterota</taxon>
        <taxon>Desulfurellia</taxon>
        <taxon>Desulfurellales</taxon>
        <taxon>Desulfurellaceae</taxon>
        <taxon>Desulfurella</taxon>
    </lineage>
</organism>
<evidence type="ECO:0000256" key="8">
    <source>
        <dbReference type="ARBA" id="ARBA00022741"/>
    </source>
</evidence>
<dbReference type="Proteomes" id="UP000199411">
    <property type="component" value="Unassembled WGS sequence"/>
</dbReference>
<dbReference type="InterPro" id="IPR036921">
    <property type="entry name" value="PurM-like_N_sf"/>
</dbReference>
<dbReference type="GO" id="GO:0005524">
    <property type="term" value="F:ATP binding"/>
    <property type="evidence" value="ECO:0007669"/>
    <property type="project" value="UniProtKB-KW"/>
</dbReference>
<comment type="catalytic activity">
    <reaction evidence="14 15">
        <text>2-formamido-N(1)-(5-O-phospho-beta-D-ribosyl)acetamidine + ATP = 5-amino-1-(5-phospho-beta-D-ribosyl)imidazole + ADP + phosphate + H(+)</text>
        <dbReference type="Rhea" id="RHEA:23032"/>
        <dbReference type="ChEBI" id="CHEBI:15378"/>
        <dbReference type="ChEBI" id="CHEBI:30616"/>
        <dbReference type="ChEBI" id="CHEBI:43474"/>
        <dbReference type="ChEBI" id="CHEBI:137981"/>
        <dbReference type="ChEBI" id="CHEBI:147287"/>
        <dbReference type="ChEBI" id="CHEBI:456216"/>
        <dbReference type="EC" id="6.3.3.1"/>
    </reaction>
</comment>
<dbReference type="SUPFAM" id="SSF56042">
    <property type="entry name" value="PurM C-terminal domain-like"/>
    <property type="match status" value="1"/>
</dbReference>
<dbReference type="GO" id="GO:0004641">
    <property type="term" value="F:phosphoribosylformylglycinamidine cyclo-ligase activity"/>
    <property type="evidence" value="ECO:0007669"/>
    <property type="project" value="UniProtKB-UniRule"/>
</dbReference>
<evidence type="ECO:0000256" key="9">
    <source>
        <dbReference type="ARBA" id="ARBA00022755"/>
    </source>
</evidence>
<dbReference type="FunFam" id="3.90.650.10:FF:000011">
    <property type="entry name" value="Phosphoribosylformylglycinamidine cyclo-ligase"/>
    <property type="match status" value="1"/>
</dbReference>
<evidence type="ECO:0000256" key="3">
    <source>
        <dbReference type="ARBA" id="ARBA00010280"/>
    </source>
</evidence>
<sequence length="333" mass="36464">MINYKDSGVDIDKGNRFVENIKKLSKDLPKEGFISTIGGFSSLFSLKQFGCDSVIASTTDGVGTKLKIAFATNKHDSVGIDLVAMNVNDIITTGIMPTFFLDYIAYSHVEDKVLEDIFKGITEGLKQANCAIAGGETAQMPSMYNEGEYDLAGFCVGIGKKEDLFKGNVKEGDCLIGIASSGFHSNGYSLIRKAFFEIAKYKLDTIVNNKTLGEILLTPTLIYVSTVKLIKQYIKAAAHITGGGFIENIPRCLQGLGCEIDTKTIKTQEEFLLVADIAKLSKEEMYRTFNMGVGFVVVVDEHNKDIVLETLQYNKIISYPIGYVVKEGGVCLK</sequence>
<name>A0A1G6J608_9BACT</name>
<dbReference type="AlphaFoldDB" id="A0A1G6J608"/>
<dbReference type="InterPro" id="IPR010918">
    <property type="entry name" value="PurM-like_C_dom"/>
</dbReference>
<evidence type="ECO:0000256" key="15">
    <source>
        <dbReference type="HAMAP-Rule" id="MF_00741"/>
    </source>
</evidence>
<dbReference type="GO" id="GO:0046084">
    <property type="term" value="P:adenine biosynthetic process"/>
    <property type="evidence" value="ECO:0007669"/>
    <property type="project" value="TreeGrafter"/>
</dbReference>
<dbReference type="NCBIfam" id="TIGR00878">
    <property type="entry name" value="purM"/>
    <property type="match status" value="1"/>
</dbReference>
<dbReference type="Pfam" id="PF00586">
    <property type="entry name" value="AIRS"/>
    <property type="match status" value="1"/>
</dbReference>
<accession>A0A1G6J608</accession>
<dbReference type="Gene3D" id="3.90.650.10">
    <property type="entry name" value="PurM-like C-terminal domain"/>
    <property type="match status" value="1"/>
</dbReference>
<keyword evidence="6 15" id="KW-0963">Cytoplasm</keyword>
<dbReference type="PANTHER" id="PTHR10520">
    <property type="entry name" value="TRIFUNCTIONAL PURINE BIOSYNTHETIC PROTEIN ADENOSINE-3-RELATED"/>
    <property type="match status" value="1"/>
</dbReference>
<keyword evidence="8 15" id="KW-0547">Nucleotide-binding</keyword>
<dbReference type="EMBL" id="FMYU01000002">
    <property type="protein sequence ID" value="SDC14033.1"/>
    <property type="molecule type" value="Genomic_DNA"/>
</dbReference>
<evidence type="ECO:0000256" key="4">
    <source>
        <dbReference type="ARBA" id="ARBA00013047"/>
    </source>
</evidence>
<evidence type="ECO:0000313" key="18">
    <source>
        <dbReference type="EMBL" id="SDC14033.1"/>
    </source>
</evidence>
<evidence type="ECO:0000256" key="6">
    <source>
        <dbReference type="ARBA" id="ARBA00022490"/>
    </source>
</evidence>
<dbReference type="EC" id="6.3.3.1" evidence="4 15"/>
<dbReference type="GO" id="GO:0006189">
    <property type="term" value="P:'de novo' IMP biosynthetic process"/>
    <property type="evidence" value="ECO:0007669"/>
    <property type="project" value="UniProtKB-UniRule"/>
</dbReference>
<gene>
    <name evidence="15" type="primary">purM</name>
    <name evidence="18" type="ORF">SAMN05660835_00386</name>
</gene>
<evidence type="ECO:0000256" key="13">
    <source>
        <dbReference type="ARBA" id="ARBA00033093"/>
    </source>
</evidence>
<dbReference type="InterPro" id="IPR016188">
    <property type="entry name" value="PurM-like_N"/>
</dbReference>
<evidence type="ECO:0000259" key="16">
    <source>
        <dbReference type="Pfam" id="PF00586"/>
    </source>
</evidence>
<dbReference type="UniPathway" id="UPA00074">
    <property type="reaction ID" value="UER00129"/>
</dbReference>
<evidence type="ECO:0000256" key="1">
    <source>
        <dbReference type="ARBA" id="ARBA00004496"/>
    </source>
</evidence>
<dbReference type="InterPro" id="IPR004733">
    <property type="entry name" value="PurM_cligase"/>
</dbReference>
<evidence type="ECO:0000259" key="17">
    <source>
        <dbReference type="Pfam" id="PF02769"/>
    </source>
</evidence>
<keyword evidence="7 15" id="KW-0436">Ligase</keyword>
<evidence type="ECO:0000256" key="11">
    <source>
        <dbReference type="ARBA" id="ARBA00031908"/>
    </source>
</evidence>
<evidence type="ECO:0000256" key="10">
    <source>
        <dbReference type="ARBA" id="ARBA00022840"/>
    </source>
</evidence>
<dbReference type="Pfam" id="PF02769">
    <property type="entry name" value="AIRS_C"/>
    <property type="match status" value="1"/>
</dbReference>
<comment type="pathway">
    <text evidence="2 15">Purine metabolism; IMP biosynthesis via de novo pathway; 5-amino-1-(5-phospho-D-ribosyl)imidazole from N(2)-formyl-N(1)-(5-phospho-D-ribosyl)glycinamide: step 2/2.</text>
</comment>
<evidence type="ECO:0000256" key="7">
    <source>
        <dbReference type="ARBA" id="ARBA00022598"/>
    </source>
</evidence>
<dbReference type="GO" id="GO:0005829">
    <property type="term" value="C:cytosol"/>
    <property type="evidence" value="ECO:0007669"/>
    <property type="project" value="TreeGrafter"/>
</dbReference>
<evidence type="ECO:0000313" key="19">
    <source>
        <dbReference type="Proteomes" id="UP000199411"/>
    </source>
</evidence>